<evidence type="ECO:0000313" key="1">
    <source>
        <dbReference type="EnsemblMetazoa" id="ACOM041179-PA.1"/>
    </source>
</evidence>
<protein>
    <submittedName>
        <fullName evidence="1">Uncharacterized protein</fullName>
    </submittedName>
</protein>
<sequence length="131" mass="14147">MVGLSVSFRILSISLEANGTDLDPELLVRLTHVTDRNVDDGQSHRLVGAVAEHGLAVVCRPVLAVVLQCLVPQSLWAACRQLRIVPGEELQALPCSSFVRSGCGRMQDAFRSASQYTRIESLASPSFGSIQ</sequence>
<dbReference type="EnsemblMetazoa" id="ACOM041179-RA">
    <property type="protein sequence ID" value="ACOM041179-PA.1"/>
    <property type="gene ID" value="ACOM041179"/>
</dbReference>
<reference evidence="1" key="1">
    <citation type="submission" date="2022-08" db="UniProtKB">
        <authorList>
            <consortium name="EnsemblMetazoa"/>
        </authorList>
    </citation>
    <scope>IDENTIFICATION</scope>
</reference>
<organism evidence="1">
    <name type="scientific">Anopheles coluzzii</name>
    <name type="common">African malaria mosquito</name>
    <dbReference type="NCBI Taxonomy" id="1518534"/>
    <lineage>
        <taxon>Eukaryota</taxon>
        <taxon>Metazoa</taxon>
        <taxon>Ecdysozoa</taxon>
        <taxon>Arthropoda</taxon>
        <taxon>Hexapoda</taxon>
        <taxon>Insecta</taxon>
        <taxon>Pterygota</taxon>
        <taxon>Neoptera</taxon>
        <taxon>Endopterygota</taxon>
        <taxon>Diptera</taxon>
        <taxon>Nematocera</taxon>
        <taxon>Culicoidea</taxon>
        <taxon>Culicidae</taxon>
        <taxon>Anophelinae</taxon>
        <taxon>Anopheles</taxon>
    </lineage>
</organism>
<proteinExistence type="predicted"/>
<dbReference type="Proteomes" id="UP000075882">
    <property type="component" value="Unassembled WGS sequence"/>
</dbReference>
<name>A0A8W7Q126_ANOCL</name>
<dbReference type="AlphaFoldDB" id="A0A8W7Q126"/>
<accession>A0A8W7Q126</accession>